<organism evidence="7 8">
    <name type="scientific">Roseovarius atlanticus</name>
    <dbReference type="NCBI Taxonomy" id="1641875"/>
    <lineage>
        <taxon>Bacteria</taxon>
        <taxon>Pseudomonadati</taxon>
        <taxon>Pseudomonadota</taxon>
        <taxon>Alphaproteobacteria</taxon>
        <taxon>Rhodobacterales</taxon>
        <taxon>Roseobacteraceae</taxon>
        <taxon>Roseovarius</taxon>
    </lineage>
</organism>
<dbReference type="SUPFAM" id="SSF158442">
    <property type="entry name" value="DsbB-like"/>
    <property type="match status" value="1"/>
</dbReference>
<comment type="caution">
    <text evidence="7">The sequence shown here is derived from an EMBL/GenBank/DDBJ whole genome shotgun (WGS) entry which is preliminary data.</text>
</comment>
<evidence type="ECO:0000256" key="4">
    <source>
        <dbReference type="ARBA" id="ARBA00022989"/>
    </source>
</evidence>
<dbReference type="AlphaFoldDB" id="A0A0T5NTD3"/>
<dbReference type="GO" id="GO:0005886">
    <property type="term" value="C:plasma membrane"/>
    <property type="evidence" value="ECO:0007669"/>
    <property type="project" value="UniProtKB-SubCell"/>
</dbReference>
<sequence>MTRTSFVILAAGGSLALLLGAWAFQHLGGLAPCKMCIWQRWPHGVAIAVGALILLVPLGVGLARLLIGVGLLAALTTAAIGGYHTGVERGWWEGPSSCSSGSTSGMSTDELMDQIMSAPLVRCDEVAWQMLGLSMASWNMLASLLLAVFWVMALRRTA</sequence>
<evidence type="ECO:0000313" key="8">
    <source>
        <dbReference type="Proteomes" id="UP000051295"/>
    </source>
</evidence>
<keyword evidence="5 6" id="KW-0472">Membrane</keyword>
<dbReference type="Pfam" id="PF02600">
    <property type="entry name" value="DsbB"/>
    <property type="match status" value="1"/>
</dbReference>
<dbReference type="InterPro" id="IPR024199">
    <property type="entry name" value="Uncharacterised_DsbB"/>
</dbReference>
<accession>A0A0T5NTD3</accession>
<evidence type="ECO:0000256" key="5">
    <source>
        <dbReference type="ARBA" id="ARBA00023136"/>
    </source>
</evidence>
<evidence type="ECO:0000256" key="1">
    <source>
        <dbReference type="ARBA" id="ARBA00004651"/>
    </source>
</evidence>
<dbReference type="PATRIC" id="fig|1641875.4.peg.303"/>
<name>A0A0T5NTD3_9RHOB</name>
<protein>
    <submittedName>
        <fullName evidence="7">Dihydroneopterin aldolase</fullName>
    </submittedName>
</protein>
<evidence type="ECO:0000256" key="3">
    <source>
        <dbReference type="ARBA" id="ARBA00022692"/>
    </source>
</evidence>
<dbReference type="InterPro" id="IPR023380">
    <property type="entry name" value="DsbB-like_sf"/>
</dbReference>
<dbReference type="InterPro" id="IPR050183">
    <property type="entry name" value="DsbB"/>
</dbReference>
<dbReference type="PIRSF" id="PIRSF033913">
    <property type="entry name" value="S-S_format_DsbB"/>
    <property type="match status" value="1"/>
</dbReference>
<dbReference type="PANTHER" id="PTHR36570">
    <property type="entry name" value="DISULFIDE BOND FORMATION PROTEIN B"/>
    <property type="match status" value="1"/>
</dbReference>
<dbReference type="OrthoDB" id="9808637at2"/>
<keyword evidence="4 6" id="KW-1133">Transmembrane helix</keyword>
<dbReference type="RefSeq" id="WP_057794063.1">
    <property type="nucleotide sequence ID" value="NZ_LAXJ01000012.1"/>
</dbReference>
<evidence type="ECO:0000256" key="2">
    <source>
        <dbReference type="ARBA" id="ARBA00022475"/>
    </source>
</evidence>
<gene>
    <name evidence="7" type="ORF">XM53_12545</name>
</gene>
<dbReference type="EMBL" id="LAXJ01000012">
    <property type="protein sequence ID" value="KRS12194.1"/>
    <property type="molecule type" value="Genomic_DNA"/>
</dbReference>
<dbReference type="Proteomes" id="UP000051295">
    <property type="component" value="Unassembled WGS sequence"/>
</dbReference>
<keyword evidence="8" id="KW-1185">Reference proteome</keyword>
<proteinExistence type="predicted"/>
<comment type="subcellular location">
    <subcellularLocation>
        <location evidence="1">Cell membrane</location>
        <topology evidence="1">Multi-pass membrane protein</topology>
    </subcellularLocation>
</comment>
<dbReference type="Gene3D" id="1.20.1550.10">
    <property type="entry name" value="DsbB-like"/>
    <property type="match status" value="1"/>
</dbReference>
<feature type="transmembrane region" description="Helical" evidence="6">
    <location>
        <begin position="136"/>
        <end position="154"/>
    </location>
</feature>
<dbReference type="STRING" id="1641875.XM53_12545"/>
<dbReference type="GO" id="GO:0015035">
    <property type="term" value="F:protein-disulfide reductase activity"/>
    <property type="evidence" value="ECO:0007669"/>
    <property type="project" value="InterPro"/>
</dbReference>
<dbReference type="PANTHER" id="PTHR36570:SF3">
    <property type="entry name" value="DISULFIDE BOND FORMATION PROTEIN B"/>
    <property type="match status" value="1"/>
</dbReference>
<feature type="transmembrane region" description="Helical" evidence="6">
    <location>
        <begin position="39"/>
        <end position="58"/>
    </location>
</feature>
<keyword evidence="3 6" id="KW-0812">Transmembrane</keyword>
<dbReference type="InterPro" id="IPR003752">
    <property type="entry name" value="DiS_bond_form_DsbB/BdbC"/>
</dbReference>
<evidence type="ECO:0000313" key="7">
    <source>
        <dbReference type="EMBL" id="KRS12194.1"/>
    </source>
</evidence>
<dbReference type="GO" id="GO:0006457">
    <property type="term" value="P:protein folding"/>
    <property type="evidence" value="ECO:0007669"/>
    <property type="project" value="InterPro"/>
</dbReference>
<reference evidence="7 8" key="1">
    <citation type="submission" date="2015-04" db="EMBL/GenBank/DDBJ databases">
        <title>The draft genome sequence of Roseovarius sp.R12b.</title>
        <authorList>
            <person name="Li G."/>
            <person name="Lai Q."/>
            <person name="Shao Z."/>
            <person name="Yan P."/>
        </authorList>
    </citation>
    <scope>NUCLEOTIDE SEQUENCE [LARGE SCALE GENOMIC DNA]</scope>
    <source>
        <strain evidence="7 8">R12B</strain>
    </source>
</reference>
<feature type="transmembrane region" description="Helical" evidence="6">
    <location>
        <begin position="65"/>
        <end position="83"/>
    </location>
</feature>
<keyword evidence="2" id="KW-1003">Cell membrane</keyword>
<evidence type="ECO:0000256" key="6">
    <source>
        <dbReference type="SAM" id="Phobius"/>
    </source>
</evidence>